<protein>
    <recommendedName>
        <fullName evidence="2">Terminase large subunit gp17-like C-terminal domain-containing protein</fullName>
    </recommendedName>
</protein>
<feature type="non-terminal residue" evidence="1">
    <location>
        <position position="1"/>
    </location>
</feature>
<dbReference type="Gene3D" id="3.30.420.240">
    <property type="match status" value="1"/>
</dbReference>
<accession>A0A0F9FHN7</accession>
<dbReference type="EMBL" id="LAZR01023593">
    <property type="protein sequence ID" value="KKL77986.1"/>
    <property type="molecule type" value="Genomic_DNA"/>
</dbReference>
<name>A0A0F9FHN7_9ZZZZ</name>
<sequence length="503" mass="57359">VNFIFNDQQARIDSRLTGRDLIPKARQMGVSSKFLARYLVKCLGKRNTRAVVISHDEKSTQRMLTKVHYFLEHIRGPKAQIKNASRNELTFPKTDSMFYIGTAGAKKFGRGDTITNLHCSEVAFWPDPKKLTAGLFQAVPRGGEIAMESTGNGVGNFYHKMCTRAAEGKSRWKLHFLTWKDFKEYDLFVLPEEEREILNNLDEETGEPELIRDYGLTAGQILFRREKLEEMEFDIHLFMQEYPLTLDECFQSTGYSLFTKVLYRPSADWVRMDQYLHVMIEDAKHRRSRYGLGVDVGGGVRKDRSVIEIIDLIKWEQVGEWVGDNVPPDILAVKVEEIARHWNDAYVTVESNNYGATTLLALKQIYPTNLIFRSKKESDNIINYGYRTTSKTKPIMIGNLRHELATSFIVRSPLLRSELSTFAEQDSGKLEAEPGCFDDRVMAMAVGLIGATRAGYMIQQDSWQSEANRIIDPFSLEGIIDDLTNRHPSGDGYPIARQDIGAL</sequence>
<dbReference type="InterPro" id="IPR027417">
    <property type="entry name" value="P-loop_NTPase"/>
</dbReference>
<dbReference type="Gene3D" id="3.40.50.300">
    <property type="entry name" value="P-loop containing nucleotide triphosphate hydrolases"/>
    <property type="match status" value="1"/>
</dbReference>
<gene>
    <name evidence="1" type="ORF">LCGC14_2029400</name>
</gene>
<comment type="caution">
    <text evidence="1">The sequence shown here is derived from an EMBL/GenBank/DDBJ whole genome shotgun (WGS) entry which is preliminary data.</text>
</comment>
<organism evidence="1">
    <name type="scientific">marine sediment metagenome</name>
    <dbReference type="NCBI Taxonomy" id="412755"/>
    <lineage>
        <taxon>unclassified sequences</taxon>
        <taxon>metagenomes</taxon>
        <taxon>ecological metagenomes</taxon>
    </lineage>
</organism>
<dbReference type="AlphaFoldDB" id="A0A0F9FHN7"/>
<evidence type="ECO:0008006" key="2">
    <source>
        <dbReference type="Google" id="ProtNLM"/>
    </source>
</evidence>
<reference evidence="1" key="1">
    <citation type="journal article" date="2015" name="Nature">
        <title>Complex archaea that bridge the gap between prokaryotes and eukaryotes.</title>
        <authorList>
            <person name="Spang A."/>
            <person name="Saw J.H."/>
            <person name="Jorgensen S.L."/>
            <person name="Zaremba-Niedzwiedzka K."/>
            <person name="Martijn J."/>
            <person name="Lind A.E."/>
            <person name="van Eijk R."/>
            <person name="Schleper C."/>
            <person name="Guy L."/>
            <person name="Ettema T.J."/>
        </authorList>
    </citation>
    <scope>NUCLEOTIDE SEQUENCE</scope>
</reference>
<proteinExistence type="predicted"/>
<evidence type="ECO:0000313" key="1">
    <source>
        <dbReference type="EMBL" id="KKL77986.1"/>
    </source>
</evidence>